<dbReference type="PROSITE" id="PS51061">
    <property type="entry name" value="R3H"/>
    <property type="match status" value="1"/>
</dbReference>
<dbReference type="SUPFAM" id="SSF54928">
    <property type="entry name" value="RNA-binding domain, RBD"/>
    <property type="match status" value="1"/>
</dbReference>
<dbReference type="PANTHER" id="PTHR21678">
    <property type="entry name" value="GROWTH INHIBITION AND DIFFERENTIATION RELATED PROTEIN 88"/>
    <property type="match status" value="1"/>
</dbReference>
<feature type="region of interest" description="Disordered" evidence="1">
    <location>
        <begin position="135"/>
        <end position="154"/>
    </location>
</feature>
<dbReference type="OMA" id="DSRICCE"/>
<dbReference type="Gene3D" id="3.30.70.330">
    <property type="match status" value="1"/>
</dbReference>
<dbReference type="OrthoDB" id="5418203at2759"/>
<evidence type="ECO:0000313" key="3">
    <source>
        <dbReference type="Proteomes" id="UP000515146"/>
    </source>
</evidence>
<dbReference type="InterPro" id="IPR035979">
    <property type="entry name" value="RBD_domain_sf"/>
</dbReference>
<feature type="region of interest" description="Disordered" evidence="1">
    <location>
        <begin position="106"/>
        <end position="125"/>
    </location>
</feature>
<feature type="compositionally biased region" description="Acidic residues" evidence="1">
    <location>
        <begin position="145"/>
        <end position="154"/>
    </location>
</feature>
<dbReference type="InParanoid" id="A0A6P6YGW6"/>
<dbReference type="GO" id="GO:0003676">
    <property type="term" value="F:nucleic acid binding"/>
    <property type="evidence" value="ECO:0007669"/>
    <property type="project" value="UniProtKB-UniRule"/>
</dbReference>
<protein>
    <submittedName>
        <fullName evidence="4">Coiled-coil domain-containing protein R3HCC1L-like</fullName>
    </submittedName>
</protein>
<keyword evidence="3" id="KW-1185">Reference proteome</keyword>
<feature type="domain" description="R3H" evidence="2">
    <location>
        <begin position="13"/>
        <end position="83"/>
    </location>
</feature>
<dbReference type="RefSeq" id="XP_027204061.1">
    <property type="nucleotide sequence ID" value="XM_027348260.1"/>
</dbReference>
<evidence type="ECO:0000259" key="2">
    <source>
        <dbReference type="PROSITE" id="PS51061"/>
    </source>
</evidence>
<evidence type="ECO:0000256" key="1">
    <source>
        <dbReference type="SAM" id="MobiDB-lite"/>
    </source>
</evidence>
<evidence type="ECO:0000313" key="4">
    <source>
        <dbReference type="RefSeq" id="XP_027204061.1"/>
    </source>
</evidence>
<accession>A0A6P6YGW6</accession>
<organism evidence="3 4">
    <name type="scientific">Dermatophagoides pteronyssinus</name>
    <name type="common">European house dust mite</name>
    <dbReference type="NCBI Taxonomy" id="6956"/>
    <lineage>
        <taxon>Eukaryota</taxon>
        <taxon>Metazoa</taxon>
        <taxon>Ecdysozoa</taxon>
        <taxon>Arthropoda</taxon>
        <taxon>Chelicerata</taxon>
        <taxon>Arachnida</taxon>
        <taxon>Acari</taxon>
        <taxon>Acariformes</taxon>
        <taxon>Sarcoptiformes</taxon>
        <taxon>Astigmata</taxon>
        <taxon>Psoroptidia</taxon>
        <taxon>Analgoidea</taxon>
        <taxon>Pyroglyphidae</taxon>
        <taxon>Dermatophagoidinae</taxon>
        <taxon>Dermatophagoides</taxon>
    </lineage>
</organism>
<dbReference type="AlphaFoldDB" id="A0A6P6YGW6"/>
<dbReference type="PANTHER" id="PTHR21678:SF0">
    <property type="entry name" value="C3H1-TYPE DOMAIN-CONTAINING PROTEIN"/>
    <property type="match status" value="1"/>
</dbReference>
<name>A0A6P6YGW6_DERPT</name>
<reference evidence="4" key="1">
    <citation type="submission" date="2025-08" db="UniProtKB">
        <authorList>
            <consortium name="RefSeq"/>
        </authorList>
    </citation>
    <scope>IDENTIFICATION</scope>
    <source>
        <strain evidence="4">Airmid</strain>
    </source>
</reference>
<sequence length="365" mass="42365">MSIRSWSPSQFDDDFIQLLTKDIESFFAQSYPKSQKFIFILPPLPPKFRFLIHEVVPQIFGDKLSTLSIGSDKKRRPIIYLKSFFENQKNQNDSLLIITNLPEKLRENRKKPRHPDKQLYQPPKSRKKIFNPVEFSNHNRKMQQEDNDDNDDLSWDNLYDDNGDIINDLNTQFETINIRLENVQKSTANYSKFIDKNLDNSPAQPPPSSISSSATDCSHILEIYDISPDLKTKDITACLSFNNFKNFEIDWVDDTHALVTFQSNIQATEAMNRMFPIMKVRPIGQATNESKQKAKKIKDSDVTRKLRPETSAITAKRLVIGALGLKSNQIIDPKQREAEREKLRLAKEKKEKTLRESKNIWNDDS</sequence>
<gene>
    <name evidence="4" type="primary">LOC113797818</name>
</gene>
<dbReference type="KEGG" id="dpte:113797818"/>
<proteinExistence type="predicted"/>
<dbReference type="InterPro" id="IPR036867">
    <property type="entry name" value="R3H_dom_sf"/>
</dbReference>
<dbReference type="InterPro" id="IPR012677">
    <property type="entry name" value="Nucleotide-bd_a/b_plait_sf"/>
</dbReference>
<dbReference type="SUPFAM" id="SSF82708">
    <property type="entry name" value="R3H domain"/>
    <property type="match status" value="1"/>
</dbReference>
<dbReference type="InterPro" id="IPR039884">
    <property type="entry name" value="R3HC1/R3HCL"/>
</dbReference>
<dbReference type="InterPro" id="IPR001374">
    <property type="entry name" value="R3H_dom"/>
</dbReference>
<dbReference type="Proteomes" id="UP000515146">
    <property type="component" value="Unplaced"/>
</dbReference>